<gene>
    <name evidence="1" type="ORF">DU002_02890</name>
</gene>
<dbReference type="AlphaFoldDB" id="A0A368NSY0"/>
<dbReference type="EMBL" id="QPID01000001">
    <property type="protein sequence ID" value="RCU52925.1"/>
    <property type="molecule type" value="Genomic_DNA"/>
</dbReference>
<dbReference type="SUPFAM" id="SSF53067">
    <property type="entry name" value="Actin-like ATPase domain"/>
    <property type="match status" value="1"/>
</dbReference>
<organism evidence="1 2">
    <name type="scientific">Corallincola holothuriorum</name>
    <dbReference type="NCBI Taxonomy" id="2282215"/>
    <lineage>
        <taxon>Bacteria</taxon>
        <taxon>Pseudomonadati</taxon>
        <taxon>Pseudomonadota</taxon>
        <taxon>Gammaproteobacteria</taxon>
        <taxon>Alteromonadales</taxon>
        <taxon>Psychromonadaceae</taxon>
        <taxon>Corallincola</taxon>
    </lineage>
</organism>
<accession>A0A368NSY0</accession>
<dbReference type="Gene3D" id="3.30.420.40">
    <property type="match status" value="1"/>
</dbReference>
<protein>
    <submittedName>
        <fullName evidence="1">Uncharacterized protein</fullName>
    </submittedName>
</protein>
<dbReference type="RefSeq" id="WP_114336832.1">
    <property type="nucleotide sequence ID" value="NZ_QPID01000001.1"/>
</dbReference>
<name>A0A368NSY0_9GAMM</name>
<keyword evidence="2" id="KW-1185">Reference proteome</keyword>
<reference evidence="1 2" key="1">
    <citation type="submission" date="2018-07" db="EMBL/GenBank/DDBJ databases">
        <title>Corallincola holothuriorum sp. nov., a new facultative anaerobe isolated from sea cucumber Apostichopus japonicus.</title>
        <authorList>
            <person name="Xia H."/>
        </authorList>
    </citation>
    <scope>NUCLEOTIDE SEQUENCE [LARGE SCALE GENOMIC DNA]</scope>
    <source>
        <strain evidence="1 2">C4</strain>
    </source>
</reference>
<evidence type="ECO:0000313" key="1">
    <source>
        <dbReference type="EMBL" id="RCU52925.1"/>
    </source>
</evidence>
<proteinExistence type="predicted"/>
<evidence type="ECO:0000313" key="2">
    <source>
        <dbReference type="Proteomes" id="UP000252558"/>
    </source>
</evidence>
<comment type="caution">
    <text evidence="1">The sequence shown here is derived from an EMBL/GenBank/DDBJ whole genome shotgun (WGS) entry which is preliminary data.</text>
</comment>
<dbReference type="InterPro" id="IPR043129">
    <property type="entry name" value="ATPase_NBD"/>
</dbReference>
<dbReference type="Proteomes" id="UP000252558">
    <property type="component" value="Unassembled WGS sequence"/>
</dbReference>
<sequence length="271" mass="28870">MIIKPVETPAITPLELWDAQTELGPLWQLMTDKRFAPMLVTVLQQLHRGELATMSSAGRCLPAAPFEAVFLCGGGALDPAVSACLAGLAQPVFTAPNPLFSGVDGGLQYLASIGLNGWAMDVGQTQIKLGFGHHYQTFERDLAQLPLLLPQHTRTHDEDEDKFSHWVAEALAQRPADSPSSIALALPCEVNSGQKQAAQALGACSYFPAQADFSLLESIAQFAAGGIDTVYLFNDAQIAAVNAANDSRLATYRSVLVLTLGYAVGAAMLCR</sequence>